<dbReference type="Pfam" id="PF01595">
    <property type="entry name" value="CNNM"/>
    <property type="match status" value="1"/>
</dbReference>
<sequence length="423" mass="48163">MEILIIILLILLNGIFSMSEIALVSSKRYKLESAVRKGSKGAQQALNLSGNPNTFLSTVQIGITLIGILTGIFSGNTITSDLKAMIENVEFLRPAADSLSVAAVVIIITFFSIVFGELLPKRIGLAYPEAISSLIAGPMYFISAVAKPFIWLLGITNDFFLKILGIKEKSDSISEEEINAMIHESAARGVIEEIEQDIVRRVFALGDRKVRELMTHRTELAWFDVNDSLESIRKKAEQEKHSVYPVADKSLDKLQGIVFSKELFINLHKEEDFNILDYKRKPLFIHENTPAYKVLELFKTSRMHYAIVIDEYGSLEGMVTINDVLDALVGEHPEYYEEEYQLVQRDENSWLIDGQYSFFEFLRYFELEEDEEESGFSTVAGLVLEKLHHIPVAGEKLTWRNFEIEIVDMDEQRIDKIIVTRLH</sequence>
<dbReference type="InterPro" id="IPR046342">
    <property type="entry name" value="CBS_dom_sf"/>
</dbReference>
<feature type="domain" description="CBS" evidence="11">
    <location>
        <begin position="278"/>
        <end position="334"/>
    </location>
</feature>
<feature type="transmembrane region" description="Helical" evidence="10">
    <location>
        <begin position="139"/>
        <end position="160"/>
    </location>
</feature>
<comment type="subcellular location">
    <subcellularLocation>
        <location evidence="1">Cell membrane</location>
        <topology evidence="1">Multi-pass membrane protein</topology>
    </subcellularLocation>
</comment>
<protein>
    <submittedName>
        <fullName evidence="13">Hemolysin</fullName>
    </submittedName>
</protein>
<dbReference type="PANTHER" id="PTHR43099">
    <property type="entry name" value="UPF0053 PROTEIN YRKA"/>
    <property type="match status" value="1"/>
</dbReference>
<evidence type="ECO:0000256" key="2">
    <source>
        <dbReference type="ARBA" id="ARBA00022475"/>
    </source>
</evidence>
<keyword evidence="14" id="KW-1185">Reference proteome</keyword>
<feature type="transmembrane region" description="Helical" evidence="10">
    <location>
        <begin position="55"/>
        <end position="78"/>
    </location>
</feature>
<dbReference type="Proteomes" id="UP000245647">
    <property type="component" value="Unassembled WGS sequence"/>
</dbReference>
<feature type="domain" description="CNNM transmembrane" evidence="12">
    <location>
        <begin position="1"/>
        <end position="195"/>
    </location>
</feature>
<evidence type="ECO:0000256" key="10">
    <source>
        <dbReference type="SAM" id="Phobius"/>
    </source>
</evidence>
<dbReference type="InterPro" id="IPR005170">
    <property type="entry name" value="Transptr-assoc_dom"/>
</dbReference>
<reference evidence="13 14" key="1">
    <citation type="submission" date="2018-04" db="EMBL/GenBank/DDBJ databases">
        <title>Pedobacter chongqingensis sp. nov., isolated from a rottenly hemp rope.</title>
        <authorList>
            <person name="Cai Y."/>
        </authorList>
    </citation>
    <scope>NUCLEOTIDE SEQUENCE [LARGE SCALE GENOMIC DNA]</scope>
    <source>
        <strain evidence="13 14">FJ4-8</strain>
    </source>
</reference>
<dbReference type="OrthoDB" id="9798188at2"/>
<dbReference type="PROSITE" id="PS51371">
    <property type="entry name" value="CBS"/>
    <property type="match status" value="2"/>
</dbReference>
<keyword evidence="6 8" id="KW-0129">CBS domain</keyword>
<keyword evidence="3 9" id="KW-0812">Transmembrane</keyword>
<dbReference type="Gene3D" id="3.30.465.10">
    <property type="match status" value="1"/>
</dbReference>
<evidence type="ECO:0000256" key="3">
    <source>
        <dbReference type="ARBA" id="ARBA00022692"/>
    </source>
</evidence>
<organism evidence="13 14">
    <name type="scientific">Pararcticibacter amylolyticus</name>
    <dbReference type="NCBI Taxonomy" id="2173175"/>
    <lineage>
        <taxon>Bacteria</taxon>
        <taxon>Pseudomonadati</taxon>
        <taxon>Bacteroidota</taxon>
        <taxon>Sphingobacteriia</taxon>
        <taxon>Sphingobacteriales</taxon>
        <taxon>Sphingobacteriaceae</taxon>
        <taxon>Pararcticibacter</taxon>
    </lineage>
</organism>
<dbReference type="InterPro" id="IPR044751">
    <property type="entry name" value="Ion_transp-like_CBS"/>
</dbReference>
<dbReference type="EMBL" id="QEAS01000011">
    <property type="protein sequence ID" value="PWG79920.1"/>
    <property type="molecule type" value="Genomic_DNA"/>
</dbReference>
<evidence type="ECO:0000256" key="7">
    <source>
        <dbReference type="ARBA" id="ARBA00023136"/>
    </source>
</evidence>
<dbReference type="AlphaFoldDB" id="A0A2U2PEY8"/>
<proteinExistence type="predicted"/>
<dbReference type="InterPro" id="IPR051676">
    <property type="entry name" value="UPF0053_domain"/>
</dbReference>
<dbReference type="SMART" id="SM01091">
    <property type="entry name" value="CorC_HlyC"/>
    <property type="match status" value="1"/>
</dbReference>
<evidence type="ECO:0000313" key="14">
    <source>
        <dbReference type="Proteomes" id="UP000245647"/>
    </source>
</evidence>
<evidence type="ECO:0000259" key="11">
    <source>
        <dbReference type="PROSITE" id="PS51371"/>
    </source>
</evidence>
<feature type="transmembrane region" description="Helical" evidence="10">
    <location>
        <begin position="99"/>
        <end position="119"/>
    </location>
</feature>
<feature type="domain" description="CBS" evidence="11">
    <location>
        <begin position="214"/>
        <end position="273"/>
    </location>
</feature>
<keyword evidence="2" id="KW-1003">Cell membrane</keyword>
<keyword evidence="5 9" id="KW-1133">Transmembrane helix</keyword>
<evidence type="ECO:0000259" key="12">
    <source>
        <dbReference type="PROSITE" id="PS51846"/>
    </source>
</evidence>
<dbReference type="GO" id="GO:0005886">
    <property type="term" value="C:plasma membrane"/>
    <property type="evidence" value="ECO:0007669"/>
    <property type="project" value="UniProtKB-SubCell"/>
</dbReference>
<dbReference type="SUPFAM" id="SSF54631">
    <property type="entry name" value="CBS-domain pair"/>
    <property type="match status" value="1"/>
</dbReference>
<dbReference type="RefSeq" id="WP_109416437.1">
    <property type="nucleotide sequence ID" value="NZ_QEAS01000011.1"/>
</dbReference>
<dbReference type="SMART" id="SM00116">
    <property type="entry name" value="CBS"/>
    <property type="match status" value="1"/>
</dbReference>
<keyword evidence="7 9" id="KW-0472">Membrane</keyword>
<keyword evidence="4" id="KW-0677">Repeat</keyword>
<comment type="caution">
    <text evidence="13">The sequence shown here is derived from an EMBL/GenBank/DDBJ whole genome shotgun (WGS) entry which is preliminary data.</text>
</comment>
<accession>A0A2U2PEY8</accession>
<evidence type="ECO:0000256" key="9">
    <source>
        <dbReference type="PROSITE-ProRule" id="PRU01193"/>
    </source>
</evidence>
<dbReference type="Pfam" id="PF03471">
    <property type="entry name" value="CorC_HlyC"/>
    <property type="match status" value="1"/>
</dbReference>
<dbReference type="GO" id="GO:0050660">
    <property type="term" value="F:flavin adenine dinucleotide binding"/>
    <property type="evidence" value="ECO:0007669"/>
    <property type="project" value="InterPro"/>
</dbReference>
<evidence type="ECO:0000256" key="6">
    <source>
        <dbReference type="ARBA" id="ARBA00023122"/>
    </source>
</evidence>
<evidence type="ECO:0000256" key="5">
    <source>
        <dbReference type="ARBA" id="ARBA00022989"/>
    </source>
</evidence>
<evidence type="ECO:0000256" key="8">
    <source>
        <dbReference type="PROSITE-ProRule" id="PRU00703"/>
    </source>
</evidence>
<evidence type="ECO:0000256" key="4">
    <source>
        <dbReference type="ARBA" id="ARBA00022737"/>
    </source>
</evidence>
<gene>
    <name evidence="13" type="ORF">DDR33_14055</name>
</gene>
<dbReference type="PANTHER" id="PTHR43099:SF5">
    <property type="entry name" value="HLYC_CORC FAMILY TRANSPORTER"/>
    <property type="match status" value="1"/>
</dbReference>
<dbReference type="InterPro" id="IPR016169">
    <property type="entry name" value="FAD-bd_PCMH_sub2"/>
</dbReference>
<dbReference type="InterPro" id="IPR002550">
    <property type="entry name" value="CNNM"/>
</dbReference>
<dbReference type="Pfam" id="PF00571">
    <property type="entry name" value="CBS"/>
    <property type="match status" value="1"/>
</dbReference>
<evidence type="ECO:0000256" key="1">
    <source>
        <dbReference type="ARBA" id="ARBA00004651"/>
    </source>
</evidence>
<dbReference type="InterPro" id="IPR036318">
    <property type="entry name" value="FAD-bd_PCMH-like_sf"/>
</dbReference>
<dbReference type="SUPFAM" id="SSF56176">
    <property type="entry name" value="FAD-binding/transporter-associated domain-like"/>
    <property type="match status" value="1"/>
</dbReference>
<name>A0A2U2PEY8_9SPHI</name>
<dbReference type="InterPro" id="IPR000644">
    <property type="entry name" value="CBS_dom"/>
</dbReference>
<dbReference type="Gene3D" id="3.10.580.10">
    <property type="entry name" value="CBS-domain"/>
    <property type="match status" value="1"/>
</dbReference>
<evidence type="ECO:0000313" key="13">
    <source>
        <dbReference type="EMBL" id="PWG79920.1"/>
    </source>
</evidence>
<dbReference type="PROSITE" id="PS51846">
    <property type="entry name" value="CNNM"/>
    <property type="match status" value="1"/>
</dbReference>
<dbReference type="CDD" id="cd04590">
    <property type="entry name" value="CBS_pair_CorC_HlyC_assoc"/>
    <property type="match status" value="1"/>
</dbReference>